<dbReference type="OMA" id="VCKRICL"/>
<keyword evidence="7" id="KW-1185">Reference proteome</keyword>
<keyword evidence="2 4" id="KW-0863">Zinc-finger</keyword>
<evidence type="ECO:0000259" key="5">
    <source>
        <dbReference type="PROSITE" id="PS51044"/>
    </source>
</evidence>
<dbReference type="PANTHER" id="PTHR10782">
    <property type="entry name" value="ZINC FINGER MIZ DOMAIN-CONTAINING PROTEIN"/>
    <property type="match status" value="1"/>
</dbReference>
<protein>
    <recommendedName>
        <fullName evidence="5">SP-RING-type domain-containing protein</fullName>
    </recommendedName>
</protein>
<dbReference type="PROSITE" id="PS51044">
    <property type="entry name" value="ZF_SP_RING"/>
    <property type="match status" value="1"/>
</dbReference>
<reference evidence="6" key="1">
    <citation type="submission" date="2021-01" db="EMBL/GenBank/DDBJ databases">
        <authorList>
            <consortium name="Genoscope - CEA"/>
            <person name="William W."/>
        </authorList>
    </citation>
    <scope>NUCLEOTIDE SEQUENCE</scope>
</reference>
<keyword evidence="1" id="KW-0479">Metal-binding</keyword>
<evidence type="ECO:0000313" key="6">
    <source>
        <dbReference type="EMBL" id="CAD8082621.1"/>
    </source>
</evidence>
<dbReference type="GO" id="GO:0061665">
    <property type="term" value="F:SUMO ligase activity"/>
    <property type="evidence" value="ECO:0007669"/>
    <property type="project" value="TreeGrafter"/>
</dbReference>
<sequence>MIKNLQEEIEKFRTTQIEIQIEKHKHSLSEDSLLQCYLVMINSDLQQALKEYIIQLLDYAKNLPLPSNNELAVAFSQSFIPINTPFIKKFKQVKKIIEKVNNNVLNHFRKIYDEMRNIQCKKMEQQIKENDFSKCICAIYQKTKTPKSIPNAIILVCFMCRFQFHNTCLRYKIKDGQPSFVCPQCILMNMDPLHKVESMLSCLTLETRSQSEKSTTMNFALNTVELNQSLDIRCIRLDGYRYEQSWPDIGDLMINGIKVVQFKPLKVNSSLKYRKDDYYTVKNPKQGQYRIVLRSQSSNLNDRKNFQIKTDQLFYFGAFIVQEISSTELIQQYQFDKSKWVNTQQMKDNICMYSNLNQSADIAVNKISVSLICQITTLPIKIPCRGILCEHIQCFCLDSFCKFIESLTQKKWSCPVCKRICLDFYIDGYQYSILEFLKNQKSNKQSKQSFEQQVSNINFDKNGHYLDNFIDGSQLKFTPGRNYFNEIYSQKKLIKEDQIVKI</sequence>
<accession>A0A8S1MX58</accession>
<proteinExistence type="predicted"/>
<dbReference type="EMBL" id="CAJJDM010000071">
    <property type="protein sequence ID" value="CAD8082621.1"/>
    <property type="molecule type" value="Genomic_DNA"/>
</dbReference>
<evidence type="ECO:0000256" key="1">
    <source>
        <dbReference type="ARBA" id="ARBA00022723"/>
    </source>
</evidence>
<dbReference type="GO" id="GO:0008270">
    <property type="term" value="F:zinc ion binding"/>
    <property type="evidence" value="ECO:0007669"/>
    <property type="project" value="UniProtKB-KW"/>
</dbReference>
<comment type="caution">
    <text evidence="6">The sequence shown here is derived from an EMBL/GenBank/DDBJ whole genome shotgun (WGS) entry which is preliminary data.</text>
</comment>
<evidence type="ECO:0000256" key="2">
    <source>
        <dbReference type="ARBA" id="ARBA00022771"/>
    </source>
</evidence>
<dbReference type="CDD" id="cd16650">
    <property type="entry name" value="SP-RING_PIAS-like"/>
    <property type="match status" value="1"/>
</dbReference>
<feature type="domain" description="SP-RING-type" evidence="5">
    <location>
        <begin position="358"/>
        <end position="446"/>
    </location>
</feature>
<dbReference type="Pfam" id="PF02891">
    <property type="entry name" value="zf-MIZ"/>
    <property type="match status" value="1"/>
</dbReference>
<dbReference type="AlphaFoldDB" id="A0A8S1MX58"/>
<name>A0A8S1MX58_PARPR</name>
<dbReference type="GO" id="GO:0000785">
    <property type="term" value="C:chromatin"/>
    <property type="evidence" value="ECO:0007669"/>
    <property type="project" value="TreeGrafter"/>
</dbReference>
<gene>
    <name evidence="6" type="ORF">PPRIM_AZ9-3.1.T0680047</name>
</gene>
<keyword evidence="3" id="KW-0862">Zinc</keyword>
<dbReference type="SMART" id="SM00249">
    <property type="entry name" value="PHD"/>
    <property type="match status" value="1"/>
</dbReference>
<evidence type="ECO:0000256" key="3">
    <source>
        <dbReference type="ARBA" id="ARBA00022833"/>
    </source>
</evidence>
<dbReference type="InterPro" id="IPR001965">
    <property type="entry name" value="Znf_PHD"/>
</dbReference>
<dbReference type="PANTHER" id="PTHR10782:SF4">
    <property type="entry name" value="TONALLI, ISOFORM E"/>
    <property type="match status" value="1"/>
</dbReference>
<evidence type="ECO:0000256" key="4">
    <source>
        <dbReference type="PROSITE-ProRule" id="PRU00452"/>
    </source>
</evidence>
<organism evidence="6 7">
    <name type="scientific">Paramecium primaurelia</name>
    <dbReference type="NCBI Taxonomy" id="5886"/>
    <lineage>
        <taxon>Eukaryota</taxon>
        <taxon>Sar</taxon>
        <taxon>Alveolata</taxon>
        <taxon>Ciliophora</taxon>
        <taxon>Intramacronucleata</taxon>
        <taxon>Oligohymenophorea</taxon>
        <taxon>Peniculida</taxon>
        <taxon>Parameciidae</taxon>
        <taxon>Paramecium</taxon>
    </lineage>
</organism>
<dbReference type="InterPro" id="IPR004181">
    <property type="entry name" value="Znf_MIZ"/>
</dbReference>
<dbReference type="GO" id="GO:0016925">
    <property type="term" value="P:protein sumoylation"/>
    <property type="evidence" value="ECO:0007669"/>
    <property type="project" value="TreeGrafter"/>
</dbReference>
<evidence type="ECO:0000313" key="7">
    <source>
        <dbReference type="Proteomes" id="UP000688137"/>
    </source>
</evidence>
<dbReference type="Proteomes" id="UP000688137">
    <property type="component" value="Unassembled WGS sequence"/>
</dbReference>